<evidence type="ECO:0000313" key="1">
    <source>
        <dbReference type="EMBL" id="PTL88187.1"/>
    </source>
</evidence>
<dbReference type="EMBL" id="LXWN01000001">
    <property type="protein sequence ID" value="PTL88187.1"/>
    <property type="molecule type" value="Genomic_DNA"/>
</dbReference>
<organism evidence="1 2">
    <name type="scientific">Candidatus Nitrosopelagicus brevis</name>
    <dbReference type="NCBI Taxonomy" id="1410606"/>
    <lineage>
        <taxon>Archaea</taxon>
        <taxon>Nitrososphaerota</taxon>
    </lineage>
</organism>
<evidence type="ECO:0000313" key="2">
    <source>
        <dbReference type="Proteomes" id="UP000241022"/>
    </source>
</evidence>
<protein>
    <submittedName>
        <fullName evidence="1">Uncharacterized protein</fullName>
    </submittedName>
</protein>
<dbReference type="AlphaFoldDB" id="A0A2R6TC26"/>
<dbReference type="Proteomes" id="UP000241022">
    <property type="component" value="Unassembled WGS sequence"/>
</dbReference>
<reference evidence="2" key="1">
    <citation type="submission" date="2016-05" db="EMBL/GenBank/DDBJ databases">
        <authorList>
            <person name="Dupont C."/>
            <person name="Santoro A."/>
        </authorList>
    </citation>
    <scope>NUCLEOTIDE SEQUENCE [LARGE SCALE GENOMIC DNA]</scope>
    <source>
        <strain evidence="2">U25</strain>
    </source>
</reference>
<accession>A0A2R6TC26</accession>
<name>A0A2R6TC26_9ARCH</name>
<keyword evidence="2" id="KW-1185">Reference proteome</keyword>
<gene>
    <name evidence="1" type="ORF">A7X95_02660</name>
</gene>
<proteinExistence type="predicted"/>
<comment type="caution">
    <text evidence="1">The sequence shown here is derived from an EMBL/GenBank/DDBJ whole genome shotgun (WGS) entry which is preliminary data.</text>
</comment>
<sequence>MPKTNVHVKKMKSLEENLQECINEVVWAENKEDTIYWLGRIHAFMKMADEHDYELSFSVKLEKCTIEEK</sequence>
<reference evidence="1 2" key="2">
    <citation type="submission" date="2018-04" db="EMBL/GenBank/DDBJ databases">
        <title>Transcriptomics of ammonia oxidizing archaea.</title>
        <authorList>
            <person name="Carini P."/>
        </authorList>
    </citation>
    <scope>NUCLEOTIDE SEQUENCE [LARGE SCALE GENOMIC DNA]</scope>
    <source>
        <strain evidence="1 2">U25</strain>
    </source>
</reference>